<keyword evidence="12" id="KW-1185">Reference proteome</keyword>
<accession>A0A927ITL5</accession>
<protein>
    <recommendedName>
        <fullName evidence="2">histidine kinase</fullName>
        <ecNumber evidence="2">2.7.13.3</ecNumber>
    </recommendedName>
</protein>
<keyword evidence="8" id="KW-0902">Two-component regulatory system</keyword>
<evidence type="ECO:0000259" key="10">
    <source>
        <dbReference type="Pfam" id="PF07730"/>
    </source>
</evidence>
<organism evidence="11 12">
    <name type="scientific">Devosia oryzisoli</name>
    <dbReference type="NCBI Taxonomy" id="2774138"/>
    <lineage>
        <taxon>Bacteria</taxon>
        <taxon>Pseudomonadati</taxon>
        <taxon>Pseudomonadota</taxon>
        <taxon>Alphaproteobacteria</taxon>
        <taxon>Hyphomicrobiales</taxon>
        <taxon>Devosiaceae</taxon>
        <taxon>Devosia</taxon>
    </lineage>
</organism>
<dbReference type="GO" id="GO:0000155">
    <property type="term" value="F:phosphorelay sensor kinase activity"/>
    <property type="evidence" value="ECO:0007669"/>
    <property type="project" value="InterPro"/>
</dbReference>
<evidence type="ECO:0000256" key="2">
    <source>
        <dbReference type="ARBA" id="ARBA00012438"/>
    </source>
</evidence>
<evidence type="ECO:0000256" key="9">
    <source>
        <dbReference type="SAM" id="Phobius"/>
    </source>
</evidence>
<feature type="transmembrane region" description="Helical" evidence="9">
    <location>
        <begin position="195"/>
        <end position="213"/>
    </location>
</feature>
<dbReference type="AlphaFoldDB" id="A0A927ITL5"/>
<evidence type="ECO:0000256" key="7">
    <source>
        <dbReference type="ARBA" id="ARBA00022840"/>
    </source>
</evidence>
<evidence type="ECO:0000313" key="12">
    <source>
        <dbReference type="Proteomes" id="UP000654108"/>
    </source>
</evidence>
<dbReference type="InterPro" id="IPR036890">
    <property type="entry name" value="HATPase_C_sf"/>
</dbReference>
<proteinExistence type="predicted"/>
<dbReference type="GO" id="GO:0005524">
    <property type="term" value="F:ATP binding"/>
    <property type="evidence" value="ECO:0007669"/>
    <property type="project" value="UniProtKB-KW"/>
</dbReference>
<keyword evidence="5" id="KW-0547">Nucleotide-binding</keyword>
<dbReference type="EMBL" id="JACYFU010000002">
    <property type="protein sequence ID" value="MBD8065943.1"/>
    <property type="molecule type" value="Genomic_DNA"/>
</dbReference>
<sequence>MYLHSIARWWRKQNLTVQFVISACVVMIAATIPTGLLIGDLAEKNALYHRAAATALFMDNVVAPYLQSPAGGAYSASELEQIDVVLNKPSLMDRIPHFEVWQRDGTILYSRSRPLVGVTFPLPAPAARAFEGEVEVSIADLGAGEHQSRGFKTRYLEIYAPLHELGTGRILAVMELHEDVEVFAATAHQVRMKTWLVVLAAMAALFGCMFLIVRRGARTIDLQTAELSRQLETTHRLAERNAELHGKAVESAKLRVQLHENLLRSFGADLHDGPAQLLAYASLKVESARRARNKVTRDAQLADLEVKLREAQDDIRDMASGLVLPEIDQLSLDTVVEEALSFSERRFGVSAQLVMENLKVSCSRDHKMCLYRFLQEGLNNVWNHGTSEATFVTVELREHNLFATVRNRVAAADRARRARRGLGVTALKVRAESLGGSVSLAISHHVAELRLVLPLREDVDA</sequence>
<evidence type="ECO:0000313" key="11">
    <source>
        <dbReference type="EMBL" id="MBD8065943.1"/>
    </source>
</evidence>
<keyword evidence="7" id="KW-0067">ATP-binding</keyword>
<dbReference type="InterPro" id="IPR011712">
    <property type="entry name" value="Sig_transdc_His_kin_sub3_dim/P"/>
</dbReference>
<dbReference type="PANTHER" id="PTHR24421">
    <property type="entry name" value="NITRATE/NITRITE SENSOR PROTEIN NARX-RELATED"/>
    <property type="match status" value="1"/>
</dbReference>
<gene>
    <name evidence="11" type="ORF">IC608_10705</name>
</gene>
<dbReference type="GO" id="GO:0046983">
    <property type="term" value="F:protein dimerization activity"/>
    <property type="evidence" value="ECO:0007669"/>
    <property type="project" value="InterPro"/>
</dbReference>
<evidence type="ECO:0000256" key="4">
    <source>
        <dbReference type="ARBA" id="ARBA00022679"/>
    </source>
</evidence>
<reference evidence="11" key="1">
    <citation type="submission" date="2020-09" db="EMBL/GenBank/DDBJ databases">
        <title>Genome seq and assembly of Devosia sp.</title>
        <authorList>
            <person name="Chhetri G."/>
        </authorList>
    </citation>
    <scope>NUCLEOTIDE SEQUENCE</scope>
    <source>
        <strain evidence="11">PTR5</strain>
    </source>
</reference>
<keyword evidence="4" id="KW-0808">Transferase</keyword>
<comment type="caution">
    <text evidence="11">The sequence shown here is derived from an EMBL/GenBank/DDBJ whole genome shotgun (WGS) entry which is preliminary data.</text>
</comment>
<feature type="domain" description="Signal transduction histidine kinase subgroup 3 dimerisation and phosphoacceptor" evidence="10">
    <location>
        <begin position="268"/>
        <end position="322"/>
    </location>
</feature>
<keyword evidence="9" id="KW-0472">Membrane</keyword>
<feature type="transmembrane region" description="Helical" evidence="9">
    <location>
        <begin position="20"/>
        <end position="42"/>
    </location>
</feature>
<dbReference type="RefSeq" id="WP_191775172.1">
    <property type="nucleotide sequence ID" value="NZ_JACYFU010000002.1"/>
</dbReference>
<keyword evidence="3" id="KW-0597">Phosphoprotein</keyword>
<dbReference type="Gene3D" id="3.30.565.10">
    <property type="entry name" value="Histidine kinase-like ATPase, C-terminal domain"/>
    <property type="match status" value="1"/>
</dbReference>
<dbReference type="Proteomes" id="UP000654108">
    <property type="component" value="Unassembled WGS sequence"/>
</dbReference>
<keyword evidence="9" id="KW-1133">Transmembrane helix</keyword>
<evidence type="ECO:0000256" key="8">
    <source>
        <dbReference type="ARBA" id="ARBA00023012"/>
    </source>
</evidence>
<evidence type="ECO:0000256" key="1">
    <source>
        <dbReference type="ARBA" id="ARBA00000085"/>
    </source>
</evidence>
<keyword evidence="9" id="KW-0812">Transmembrane</keyword>
<dbReference type="EC" id="2.7.13.3" evidence="2"/>
<dbReference type="Pfam" id="PF07730">
    <property type="entry name" value="HisKA_3"/>
    <property type="match status" value="1"/>
</dbReference>
<keyword evidence="6" id="KW-0418">Kinase</keyword>
<dbReference type="PANTHER" id="PTHR24421:SF10">
    <property type="entry name" value="NITRATE_NITRITE SENSOR PROTEIN NARQ"/>
    <property type="match status" value="1"/>
</dbReference>
<name>A0A927ITL5_9HYPH</name>
<evidence type="ECO:0000256" key="5">
    <source>
        <dbReference type="ARBA" id="ARBA00022741"/>
    </source>
</evidence>
<evidence type="ECO:0000256" key="6">
    <source>
        <dbReference type="ARBA" id="ARBA00022777"/>
    </source>
</evidence>
<dbReference type="GO" id="GO:0016020">
    <property type="term" value="C:membrane"/>
    <property type="evidence" value="ECO:0007669"/>
    <property type="project" value="InterPro"/>
</dbReference>
<dbReference type="InterPro" id="IPR050482">
    <property type="entry name" value="Sensor_HK_TwoCompSys"/>
</dbReference>
<comment type="catalytic activity">
    <reaction evidence="1">
        <text>ATP + protein L-histidine = ADP + protein N-phospho-L-histidine.</text>
        <dbReference type="EC" id="2.7.13.3"/>
    </reaction>
</comment>
<evidence type="ECO:0000256" key="3">
    <source>
        <dbReference type="ARBA" id="ARBA00022553"/>
    </source>
</evidence>